<dbReference type="Pfam" id="PF01978">
    <property type="entry name" value="TrmB"/>
    <property type="match status" value="1"/>
</dbReference>
<organism evidence="4 5">
    <name type="scientific">Halocatena marina</name>
    <dbReference type="NCBI Taxonomy" id="2934937"/>
    <lineage>
        <taxon>Archaea</taxon>
        <taxon>Methanobacteriati</taxon>
        <taxon>Methanobacteriota</taxon>
        <taxon>Stenosarchaea group</taxon>
        <taxon>Halobacteria</taxon>
        <taxon>Halobacteriales</taxon>
        <taxon>Natronomonadaceae</taxon>
        <taxon>Halocatena</taxon>
    </lineage>
</organism>
<dbReference type="Gene3D" id="1.10.10.10">
    <property type="entry name" value="Winged helix-like DNA-binding domain superfamily/Winged helix DNA-binding domain"/>
    <property type="match status" value="1"/>
</dbReference>
<dbReference type="InterPro" id="IPR036388">
    <property type="entry name" value="WH-like_DNA-bd_sf"/>
</dbReference>
<reference evidence="4 5" key="1">
    <citation type="journal article" date="2019" name="Int. J. Syst. Evol. Microbiol.">
        <title>The Global Catalogue of Microorganisms (GCM) 10K type strain sequencing project: providing services to taxonomists for standard genome sequencing and annotation.</title>
        <authorList>
            <consortium name="The Broad Institute Genomics Platform"/>
            <consortium name="The Broad Institute Genome Sequencing Center for Infectious Disease"/>
            <person name="Wu L."/>
            <person name="Ma J."/>
        </authorList>
    </citation>
    <scope>NUCLEOTIDE SEQUENCE [LARGE SCALE GENOMIC DNA]</scope>
    <source>
        <strain evidence="4 5">RDMS1</strain>
    </source>
</reference>
<comment type="caution">
    <text evidence="4">The sequence shown here is derived from an EMBL/GenBank/DDBJ whole genome shotgun (WGS) entry which is preliminary data.</text>
</comment>
<dbReference type="GeneID" id="76199043"/>
<dbReference type="SUPFAM" id="SSF46785">
    <property type="entry name" value="Winged helix' DNA-binding domain"/>
    <property type="match status" value="1"/>
</dbReference>
<evidence type="ECO:0000259" key="2">
    <source>
        <dbReference type="Pfam" id="PF01978"/>
    </source>
</evidence>
<dbReference type="InterPro" id="IPR036390">
    <property type="entry name" value="WH_DNA-bd_sf"/>
</dbReference>
<accession>A0ABD5YJJ6</accession>
<evidence type="ECO:0000313" key="5">
    <source>
        <dbReference type="Proteomes" id="UP001596417"/>
    </source>
</evidence>
<dbReference type="RefSeq" id="WP_248905556.1">
    <property type="nucleotide sequence ID" value="NZ_CP109979.1"/>
</dbReference>
<sequence>MTDPPVAQSAAIELLQQLGLSQYEAASYVALLRLGEGTAREMSETTDVPRTRIYDAVEGLQERGLVDIKHASPKLFRPVARETTLRHFHHEYEDTLTKLANRLAALEPTDHQHEQRGVWTTSGRPAVDDRVEECITSATDEVVYLTVDSLLTDDILAHLRAASERGVTVLVANSTAATYERMQAAVPAAELVEAPWEWDEPMTGRLLFVDREAVLMSTLPAGDGPTETAIWGTGAENSLVVVLETIVDWWLSSPESELETVLEE</sequence>
<proteinExistence type="inferred from homology"/>
<dbReference type="PANTHER" id="PTHR34293">
    <property type="entry name" value="HTH-TYPE TRANSCRIPTIONAL REGULATOR TRMBL2"/>
    <property type="match status" value="1"/>
</dbReference>
<dbReference type="InterPro" id="IPR051797">
    <property type="entry name" value="TrmB-like"/>
</dbReference>
<evidence type="ECO:0000259" key="3">
    <source>
        <dbReference type="Pfam" id="PF11495"/>
    </source>
</evidence>
<evidence type="ECO:0000313" key="4">
    <source>
        <dbReference type="EMBL" id="MFC7189474.1"/>
    </source>
</evidence>
<feature type="domain" description="Transcription regulator TrmB N-terminal" evidence="2">
    <location>
        <begin position="15"/>
        <end position="80"/>
    </location>
</feature>
<dbReference type="AlphaFoldDB" id="A0ABD5YJJ6"/>
<name>A0ABD5YJJ6_9EURY</name>
<evidence type="ECO:0000256" key="1">
    <source>
        <dbReference type="ARBA" id="ARBA00007287"/>
    </source>
</evidence>
<dbReference type="Pfam" id="PF11495">
    <property type="entry name" value="Regulator_TrmB"/>
    <property type="match status" value="1"/>
</dbReference>
<feature type="domain" description="Transcription regulator TrmB C-terminal" evidence="3">
    <location>
        <begin position="118"/>
        <end position="184"/>
    </location>
</feature>
<gene>
    <name evidence="4" type="ORF">ACFQL7_06165</name>
</gene>
<dbReference type="Proteomes" id="UP001596417">
    <property type="component" value="Unassembled WGS sequence"/>
</dbReference>
<dbReference type="InterPro" id="IPR021586">
    <property type="entry name" value="Tscrpt_reg_TrmB_C"/>
</dbReference>
<protein>
    <submittedName>
        <fullName evidence="4">TrmB family transcriptional regulator</fullName>
    </submittedName>
</protein>
<comment type="similarity">
    <text evidence="1">Belongs to the transcriptional regulator TrmB family.</text>
</comment>
<keyword evidence="5" id="KW-1185">Reference proteome</keyword>
<dbReference type="EMBL" id="JBHTAX010000001">
    <property type="protein sequence ID" value="MFC7189474.1"/>
    <property type="molecule type" value="Genomic_DNA"/>
</dbReference>
<dbReference type="InterPro" id="IPR002831">
    <property type="entry name" value="Tscrpt_reg_TrmB_N"/>
</dbReference>
<dbReference type="PANTHER" id="PTHR34293:SF1">
    <property type="entry name" value="HTH-TYPE TRANSCRIPTIONAL REGULATOR TRMBL2"/>
    <property type="match status" value="1"/>
</dbReference>